<proteinExistence type="predicted"/>
<name>A0A0P7ZDJ4_9EURY</name>
<evidence type="ECO:0008006" key="3">
    <source>
        <dbReference type="Google" id="ProtNLM"/>
    </source>
</evidence>
<gene>
    <name evidence="1" type="ORF">MPEBLZ_02702</name>
</gene>
<organism evidence="1 2">
    <name type="scientific">Candidatus Methanoperedens nitratireducens</name>
    <dbReference type="NCBI Taxonomy" id="1392998"/>
    <lineage>
        <taxon>Archaea</taxon>
        <taxon>Methanobacteriati</taxon>
        <taxon>Methanobacteriota</taxon>
        <taxon>Stenosarchaea group</taxon>
        <taxon>Methanomicrobia</taxon>
        <taxon>Methanosarcinales</taxon>
        <taxon>ANME-2 cluster</taxon>
        <taxon>Candidatus Methanoperedentaceae</taxon>
        <taxon>Candidatus Methanoperedens</taxon>
    </lineage>
</organism>
<reference evidence="1 2" key="1">
    <citation type="submission" date="2015-09" db="EMBL/GenBank/DDBJ databases">
        <title>A metagenomics-based metabolic model of nitrate-dependent anaerobic oxidation of methane by Methanoperedens-like archaea.</title>
        <authorList>
            <person name="Arshad A."/>
            <person name="Speth D.R."/>
            <person name="De Graaf R.M."/>
            <person name="Op Den Camp H.J."/>
            <person name="Jetten M.S."/>
            <person name="Welte C.U."/>
        </authorList>
    </citation>
    <scope>NUCLEOTIDE SEQUENCE [LARGE SCALE GENOMIC DNA]</scope>
</reference>
<evidence type="ECO:0000313" key="2">
    <source>
        <dbReference type="Proteomes" id="UP000050360"/>
    </source>
</evidence>
<evidence type="ECO:0000313" key="1">
    <source>
        <dbReference type="EMBL" id="KPQ42755.1"/>
    </source>
</evidence>
<accession>A0A0P7ZDJ4</accession>
<dbReference type="EMBL" id="LKCM01000206">
    <property type="protein sequence ID" value="KPQ42755.1"/>
    <property type="molecule type" value="Genomic_DNA"/>
</dbReference>
<dbReference type="Pfam" id="PF11746">
    <property type="entry name" value="DUF3303"/>
    <property type="match status" value="1"/>
</dbReference>
<sequence length="87" mass="10331">MLFVLWFKWNPETTSKLMELWKEFKYPDEVKLINRYLLIGRHISVAIFDAPNEEAILKITYPFREIGVPHIAPALPLEEALEIMDRM</sequence>
<dbReference type="InterPro" id="IPR021734">
    <property type="entry name" value="DUF3303"/>
</dbReference>
<comment type="caution">
    <text evidence="1">The sequence shown here is derived from an EMBL/GenBank/DDBJ whole genome shotgun (WGS) entry which is preliminary data.</text>
</comment>
<dbReference type="Proteomes" id="UP000050360">
    <property type="component" value="Unassembled WGS sequence"/>
</dbReference>
<dbReference type="AlphaFoldDB" id="A0A0P7ZDJ4"/>
<protein>
    <recommendedName>
        <fullName evidence="3">DUF3303 domain-containing protein</fullName>
    </recommendedName>
</protein>